<keyword evidence="1" id="KW-0732">Signal</keyword>
<feature type="chain" id="PRO_5038431900" evidence="1">
    <location>
        <begin position="27"/>
        <end position="245"/>
    </location>
</feature>
<dbReference type="Proteomes" id="UP000824201">
    <property type="component" value="Unassembled WGS sequence"/>
</dbReference>
<evidence type="ECO:0000313" key="3">
    <source>
        <dbReference type="Proteomes" id="UP000824201"/>
    </source>
</evidence>
<feature type="signal peptide" evidence="1">
    <location>
        <begin position="1"/>
        <end position="26"/>
    </location>
</feature>
<name>A0A9D1EDG7_9FIRM</name>
<reference evidence="2" key="2">
    <citation type="journal article" date="2021" name="PeerJ">
        <title>Extensive microbial diversity within the chicken gut microbiome revealed by metagenomics and culture.</title>
        <authorList>
            <person name="Gilroy R."/>
            <person name="Ravi A."/>
            <person name="Getino M."/>
            <person name="Pursley I."/>
            <person name="Horton D.L."/>
            <person name="Alikhan N.F."/>
            <person name="Baker D."/>
            <person name="Gharbi K."/>
            <person name="Hall N."/>
            <person name="Watson M."/>
            <person name="Adriaenssens E.M."/>
            <person name="Foster-Nyarko E."/>
            <person name="Jarju S."/>
            <person name="Secka A."/>
            <person name="Antonio M."/>
            <person name="Oren A."/>
            <person name="Chaudhuri R.R."/>
            <person name="La Ragione R."/>
            <person name="Hildebrand F."/>
            <person name="Pallen M.J."/>
        </authorList>
    </citation>
    <scope>NUCLEOTIDE SEQUENCE</scope>
    <source>
        <strain evidence="2">ChiW13-3771</strain>
    </source>
</reference>
<comment type="caution">
    <text evidence="2">The sequence shown here is derived from an EMBL/GenBank/DDBJ whole genome shotgun (WGS) entry which is preliminary data.</text>
</comment>
<proteinExistence type="predicted"/>
<reference evidence="2" key="1">
    <citation type="submission" date="2020-10" db="EMBL/GenBank/DDBJ databases">
        <authorList>
            <person name="Gilroy R."/>
        </authorList>
    </citation>
    <scope>NUCLEOTIDE SEQUENCE</scope>
    <source>
        <strain evidence="2">ChiW13-3771</strain>
    </source>
</reference>
<dbReference type="EMBL" id="DVHN01000057">
    <property type="protein sequence ID" value="HIR88347.1"/>
    <property type="molecule type" value="Genomic_DNA"/>
</dbReference>
<dbReference type="AlphaFoldDB" id="A0A9D1EDG7"/>
<protein>
    <submittedName>
        <fullName evidence="2">Uncharacterized protein</fullName>
    </submittedName>
</protein>
<organism evidence="2 3">
    <name type="scientific">Candidatus Fimimorpha faecalis</name>
    <dbReference type="NCBI Taxonomy" id="2840824"/>
    <lineage>
        <taxon>Bacteria</taxon>
        <taxon>Bacillati</taxon>
        <taxon>Bacillota</taxon>
        <taxon>Clostridia</taxon>
        <taxon>Eubacteriales</taxon>
        <taxon>Candidatus Fimimorpha</taxon>
    </lineage>
</organism>
<gene>
    <name evidence="2" type="ORF">IAC96_05290</name>
</gene>
<sequence length="245" mass="27547">MKMKKKMFVLLLVLCLSCTSAVSVSAASIDTDYDEFISKANYSSRVDFYKDWITSQINGKDLNGYKSQIFLNEFNNLTEDEQESFVSYISNSDLLLEMLNSLFNTNNHVELANGDIVISNSQTLDNGEKAVENRAAMQYRIGTATRSISILGLKVFEYSGEIRYNHNGSAVKGISHANIWISANWMPFVSFSWDNESTYGIGTTVAHHIKYCTWSFVHESLGLTYGSHQIEITGSVSNRTTFSVR</sequence>
<evidence type="ECO:0000256" key="1">
    <source>
        <dbReference type="SAM" id="SignalP"/>
    </source>
</evidence>
<evidence type="ECO:0000313" key="2">
    <source>
        <dbReference type="EMBL" id="HIR88347.1"/>
    </source>
</evidence>
<accession>A0A9D1EDG7</accession>